<dbReference type="Pfam" id="PF01272">
    <property type="entry name" value="GreA_GreB"/>
    <property type="match status" value="1"/>
</dbReference>
<feature type="domain" description="Transcription elongation factor GreA/GreB C-terminal" evidence="1">
    <location>
        <begin position="53"/>
        <end position="126"/>
    </location>
</feature>
<proteinExistence type="predicted"/>
<evidence type="ECO:0000313" key="3">
    <source>
        <dbReference type="EMBL" id="TXS92488.1"/>
    </source>
</evidence>
<name>A0A5C8ZVH4_9GAMM</name>
<dbReference type="InterPro" id="IPR029462">
    <property type="entry name" value="Rnk_N"/>
</dbReference>
<dbReference type="GO" id="GO:0003677">
    <property type="term" value="F:DNA binding"/>
    <property type="evidence" value="ECO:0007669"/>
    <property type="project" value="InterPro"/>
</dbReference>
<protein>
    <submittedName>
        <fullName evidence="3">Nucleoside diphosphate kinase regulator</fullName>
    </submittedName>
</protein>
<gene>
    <name evidence="3" type="ORF">FVW59_08715</name>
</gene>
<organism evidence="3 4">
    <name type="scientific">Parahaliea aestuarii</name>
    <dbReference type="NCBI Taxonomy" id="1852021"/>
    <lineage>
        <taxon>Bacteria</taxon>
        <taxon>Pseudomonadati</taxon>
        <taxon>Pseudomonadota</taxon>
        <taxon>Gammaproteobacteria</taxon>
        <taxon>Cellvibrionales</taxon>
        <taxon>Halieaceae</taxon>
        <taxon>Parahaliea</taxon>
    </lineage>
</organism>
<dbReference type="FunFam" id="3.10.50.30:FF:000002">
    <property type="entry name" value="Regulator of nucleoside diphosphate kinase"/>
    <property type="match status" value="1"/>
</dbReference>
<feature type="domain" description="Regulator of nucleoside diphosphate kinase N-terminal" evidence="2">
    <location>
        <begin position="5"/>
        <end position="45"/>
    </location>
</feature>
<evidence type="ECO:0000313" key="4">
    <source>
        <dbReference type="Proteomes" id="UP000321933"/>
    </source>
</evidence>
<evidence type="ECO:0000259" key="1">
    <source>
        <dbReference type="Pfam" id="PF01272"/>
    </source>
</evidence>
<dbReference type="Pfam" id="PF14760">
    <property type="entry name" value="Rnk_N"/>
    <property type="match status" value="1"/>
</dbReference>
<dbReference type="GO" id="GO:0032784">
    <property type="term" value="P:regulation of DNA-templated transcription elongation"/>
    <property type="evidence" value="ECO:0007669"/>
    <property type="project" value="InterPro"/>
</dbReference>
<reference evidence="3 4" key="1">
    <citation type="submission" date="2019-08" db="EMBL/GenBank/DDBJ databases">
        <title>Parahaliea maris sp. nov., isolated from the surface seawater.</title>
        <authorList>
            <person name="Liu Y."/>
        </authorList>
    </citation>
    <scope>NUCLEOTIDE SEQUENCE [LARGE SCALE GENOMIC DNA]</scope>
    <source>
        <strain evidence="3 4">S2-26</strain>
    </source>
</reference>
<dbReference type="InterPro" id="IPR023459">
    <property type="entry name" value="Tscrpt_elong_fac_GreA/B_fam"/>
</dbReference>
<keyword evidence="4" id="KW-1185">Reference proteome</keyword>
<dbReference type="PANTHER" id="PTHR30437">
    <property type="entry name" value="TRANSCRIPTION ELONGATION FACTOR GREA"/>
    <property type="match status" value="1"/>
</dbReference>
<dbReference type="GO" id="GO:0070063">
    <property type="term" value="F:RNA polymerase binding"/>
    <property type="evidence" value="ECO:0007669"/>
    <property type="project" value="InterPro"/>
</dbReference>
<dbReference type="Proteomes" id="UP000321933">
    <property type="component" value="Unassembled WGS sequence"/>
</dbReference>
<comment type="caution">
    <text evidence="3">The sequence shown here is derived from an EMBL/GenBank/DDBJ whole genome shotgun (WGS) entry which is preliminary data.</text>
</comment>
<dbReference type="EMBL" id="VRYZ01000003">
    <property type="protein sequence ID" value="TXS92488.1"/>
    <property type="molecule type" value="Genomic_DNA"/>
</dbReference>
<dbReference type="InterPro" id="IPR001437">
    <property type="entry name" value="Tscrpt_elong_fac_GreA/B_C"/>
</dbReference>
<dbReference type="AlphaFoldDB" id="A0A5C8ZVH4"/>
<sequence length="137" mass="14876">MQTRPAITVSSLDVERLERLMATLDVAALPGIDALQEELDRAEMVEPLEVPATLVTMNSTVRFRELSSGREFCRTLVYPGGGDASVDTVSVFAPVGSALLGLSEGDEIDWPKPGGGQLRVRILNVVYQPERAGELHR</sequence>
<dbReference type="Gene3D" id="3.10.50.30">
    <property type="entry name" value="Transcription elongation factor, GreA/GreB, C-terminal domain"/>
    <property type="match status" value="1"/>
</dbReference>
<keyword evidence="3" id="KW-0418">Kinase</keyword>
<dbReference type="GO" id="GO:0006354">
    <property type="term" value="P:DNA-templated transcription elongation"/>
    <property type="evidence" value="ECO:0007669"/>
    <property type="project" value="TreeGrafter"/>
</dbReference>
<dbReference type="RefSeq" id="WP_148063859.1">
    <property type="nucleotide sequence ID" value="NZ_VRYZ01000003.1"/>
</dbReference>
<dbReference type="InterPro" id="IPR036953">
    <property type="entry name" value="GreA/GreB_C_sf"/>
</dbReference>
<dbReference type="OrthoDB" id="192847at2"/>
<keyword evidence="3" id="KW-0808">Transferase</keyword>
<dbReference type="GO" id="GO:0016301">
    <property type="term" value="F:kinase activity"/>
    <property type="evidence" value="ECO:0007669"/>
    <property type="project" value="UniProtKB-KW"/>
</dbReference>
<dbReference type="SUPFAM" id="SSF54534">
    <property type="entry name" value="FKBP-like"/>
    <property type="match status" value="1"/>
</dbReference>
<dbReference type="PANTHER" id="PTHR30437:SF5">
    <property type="entry name" value="REGULATOR OF NUCLEOSIDE DIPHOSPHATE KINASE"/>
    <property type="match status" value="1"/>
</dbReference>
<dbReference type="NCBIfam" id="NF004396">
    <property type="entry name" value="PRK05753.1"/>
    <property type="match status" value="1"/>
</dbReference>
<dbReference type="Gene3D" id="1.10.286.20">
    <property type="match status" value="1"/>
</dbReference>
<evidence type="ECO:0000259" key="2">
    <source>
        <dbReference type="Pfam" id="PF14760"/>
    </source>
</evidence>
<accession>A0A5C8ZVH4</accession>